<dbReference type="PROSITE" id="PS00138">
    <property type="entry name" value="SUBTILASE_SER"/>
    <property type="match status" value="1"/>
</dbReference>
<feature type="active site" description="Charge relay system" evidence="5 6">
    <location>
        <position position="170"/>
    </location>
</feature>
<dbReference type="InterPro" id="IPR023827">
    <property type="entry name" value="Peptidase_S8_Asp-AS"/>
</dbReference>
<feature type="active site" description="Charge relay system" evidence="5 6">
    <location>
        <position position="218"/>
    </location>
</feature>
<comment type="caution">
    <text evidence="11">The sequence shown here is derived from an EMBL/GenBank/DDBJ whole genome shotgun (WGS) entry which is preliminary data.</text>
</comment>
<dbReference type="SUPFAM" id="SSF52743">
    <property type="entry name" value="Subtilisin-like"/>
    <property type="match status" value="1"/>
</dbReference>
<keyword evidence="8" id="KW-0732">Signal</keyword>
<evidence type="ECO:0000256" key="1">
    <source>
        <dbReference type="ARBA" id="ARBA00011073"/>
    </source>
</evidence>
<evidence type="ECO:0000259" key="9">
    <source>
        <dbReference type="Pfam" id="PF00082"/>
    </source>
</evidence>
<dbReference type="InterPro" id="IPR000209">
    <property type="entry name" value="Peptidase_S8/S53_dom"/>
</dbReference>
<proteinExistence type="inferred from homology"/>
<evidence type="ECO:0000256" key="5">
    <source>
        <dbReference type="PIRSR" id="PIRSR615500-1"/>
    </source>
</evidence>
<comment type="similarity">
    <text evidence="1 6 7">Belongs to the peptidase S8 family.</text>
</comment>
<evidence type="ECO:0000256" key="8">
    <source>
        <dbReference type="SAM" id="SignalP"/>
    </source>
</evidence>
<dbReference type="PROSITE" id="PS51892">
    <property type="entry name" value="SUBTILASE"/>
    <property type="match status" value="1"/>
</dbReference>
<feature type="signal peptide" evidence="8">
    <location>
        <begin position="1"/>
        <end position="23"/>
    </location>
</feature>
<evidence type="ECO:0000256" key="7">
    <source>
        <dbReference type="RuleBase" id="RU003355"/>
    </source>
</evidence>
<accession>A0A399EHA3</accession>
<dbReference type="InterPro" id="IPR022398">
    <property type="entry name" value="Peptidase_S8_His-AS"/>
</dbReference>
<dbReference type="InterPro" id="IPR007280">
    <property type="entry name" value="Peptidase_C_arc/bac"/>
</dbReference>
<gene>
    <name evidence="11" type="primary">aprX</name>
    <name evidence="11" type="ORF">Mterra_03032</name>
</gene>
<keyword evidence="3 6" id="KW-0378">Hydrolase</keyword>
<dbReference type="PANTHER" id="PTHR43806:SF11">
    <property type="entry name" value="CEREVISIN-RELATED"/>
    <property type="match status" value="1"/>
</dbReference>
<dbReference type="GO" id="GO:0004252">
    <property type="term" value="F:serine-type endopeptidase activity"/>
    <property type="evidence" value="ECO:0007669"/>
    <property type="project" value="UniProtKB-UniRule"/>
</dbReference>
<dbReference type="AlphaFoldDB" id="A0A399EHA3"/>
<protein>
    <submittedName>
        <fullName evidence="11">Serine protease AprX</fullName>
        <ecNumber evidence="11">3.4.21.-</ecNumber>
    </submittedName>
</protein>
<dbReference type="RefSeq" id="WP_119315993.1">
    <property type="nucleotide sequence ID" value="NZ_QXDL01000157.1"/>
</dbReference>
<dbReference type="PROSITE" id="PS00137">
    <property type="entry name" value="SUBTILASE_HIS"/>
    <property type="match status" value="1"/>
</dbReference>
<evidence type="ECO:0000256" key="3">
    <source>
        <dbReference type="ARBA" id="ARBA00022801"/>
    </source>
</evidence>
<dbReference type="PROSITE" id="PS00136">
    <property type="entry name" value="SUBTILASE_ASP"/>
    <property type="match status" value="1"/>
</dbReference>
<dbReference type="GO" id="GO:0005615">
    <property type="term" value="C:extracellular space"/>
    <property type="evidence" value="ECO:0007669"/>
    <property type="project" value="TreeGrafter"/>
</dbReference>
<dbReference type="Proteomes" id="UP000265715">
    <property type="component" value="Unassembled WGS sequence"/>
</dbReference>
<feature type="chain" id="PRO_5017364198" evidence="8">
    <location>
        <begin position="24"/>
        <end position="596"/>
    </location>
</feature>
<feature type="active site" description="Charge relay system" evidence="5 6">
    <location>
        <position position="403"/>
    </location>
</feature>
<dbReference type="PROSITE" id="PS51257">
    <property type="entry name" value="PROKAR_LIPOPROTEIN"/>
    <property type="match status" value="1"/>
</dbReference>
<dbReference type="InterPro" id="IPR015500">
    <property type="entry name" value="Peptidase_S8_subtilisin-rel"/>
</dbReference>
<dbReference type="InterPro" id="IPR036852">
    <property type="entry name" value="Peptidase_S8/S53_dom_sf"/>
</dbReference>
<dbReference type="OrthoDB" id="9762689at2"/>
<dbReference type="EC" id="3.4.21.-" evidence="11"/>
<feature type="domain" description="Peptidase C-terminal archaeal/bacterial" evidence="10">
    <location>
        <begin position="511"/>
        <end position="574"/>
    </location>
</feature>
<dbReference type="InterPro" id="IPR023828">
    <property type="entry name" value="Peptidase_S8_Ser-AS"/>
</dbReference>
<evidence type="ECO:0000256" key="2">
    <source>
        <dbReference type="ARBA" id="ARBA00022670"/>
    </source>
</evidence>
<dbReference type="PRINTS" id="PR00723">
    <property type="entry name" value="SUBTILISIN"/>
</dbReference>
<keyword evidence="2 6" id="KW-0645">Protease</keyword>
<dbReference type="GO" id="GO:0006508">
    <property type="term" value="P:proteolysis"/>
    <property type="evidence" value="ECO:0007669"/>
    <property type="project" value="UniProtKB-KW"/>
</dbReference>
<name>A0A399EHA3_9DEIN</name>
<dbReference type="PANTHER" id="PTHR43806">
    <property type="entry name" value="PEPTIDASE S8"/>
    <property type="match status" value="1"/>
</dbReference>
<evidence type="ECO:0000256" key="4">
    <source>
        <dbReference type="ARBA" id="ARBA00022825"/>
    </source>
</evidence>
<dbReference type="Gene3D" id="2.60.120.380">
    <property type="match status" value="1"/>
</dbReference>
<evidence type="ECO:0000256" key="6">
    <source>
        <dbReference type="PROSITE-ProRule" id="PRU01240"/>
    </source>
</evidence>
<dbReference type="Pfam" id="PF04151">
    <property type="entry name" value="PPC"/>
    <property type="match status" value="1"/>
</dbReference>
<dbReference type="EMBL" id="QXDL01000157">
    <property type="protein sequence ID" value="RIH81662.1"/>
    <property type="molecule type" value="Genomic_DNA"/>
</dbReference>
<reference evidence="11 12" key="1">
    <citation type="submission" date="2018-08" db="EMBL/GenBank/DDBJ databases">
        <title>Meiothermus terrae DSM 26712 genome sequencing project.</title>
        <authorList>
            <person name="Da Costa M.S."/>
            <person name="Albuquerque L."/>
            <person name="Raposo P."/>
            <person name="Froufe H.J.C."/>
            <person name="Barroso C.S."/>
            <person name="Egas C."/>
        </authorList>
    </citation>
    <scope>NUCLEOTIDE SEQUENCE [LARGE SCALE GENOMIC DNA]</scope>
    <source>
        <strain evidence="11 12">DSM 26712</strain>
    </source>
</reference>
<feature type="domain" description="Peptidase S8/S53" evidence="9">
    <location>
        <begin position="161"/>
        <end position="436"/>
    </location>
</feature>
<keyword evidence="4 6" id="KW-0720">Serine protease</keyword>
<evidence type="ECO:0000259" key="10">
    <source>
        <dbReference type="Pfam" id="PF04151"/>
    </source>
</evidence>
<keyword evidence="12" id="KW-1185">Reference proteome</keyword>
<dbReference type="Gene3D" id="3.40.50.200">
    <property type="entry name" value="Peptidase S8/S53 domain"/>
    <property type="match status" value="1"/>
</dbReference>
<dbReference type="InterPro" id="IPR050131">
    <property type="entry name" value="Peptidase_S8_subtilisin-like"/>
</dbReference>
<evidence type="ECO:0000313" key="12">
    <source>
        <dbReference type="Proteomes" id="UP000265715"/>
    </source>
</evidence>
<sequence length="596" mass="61932">MKSWQFAASLVLTGILVACGGTAGEAGPKAPKQSSRTSLTQCQALYASAPSGAQVSSNLRYGSVGTLILGFLEDASKARAIDWIDANLGLTAGNGLGVFENLPVVAVKTLITQELVQRIKAALEPAGLVSIEQDEPLKFFLNTSVGFIGADRARAAFGLSGKGVGVAVIDSGIDATHPDLVLGKNVGRNVKIVGPITDTPVGGYLYADLDNTDLTSGHGTHVAGTIAGLGTASQGKYTGVAPGATLLGIGTGDGISILYALQGFDFALKPEIREKYNVRVISNSWGTSGRRFDPYNAIALASKRAYDLGVLVVFAAGNDGPDPDTLNPYSASPCVISVAAGDKRGFLADFSSRGVPGDALHHPDITAPGVSIIAARAKTGAVTPPYTGDPLYGAFYSSISGTSMATPHVSGTLALMLEANPKLRLEGALEMMSKTARPMYYQADGFTVKRRELWEVGAGYLDAYEAVRLAVKSNPNRYTLTTDTLSAWSGTVGAAACAPLVGCATKSQHEYTVSVPAGYTALHVRTDWGNPALDLDLYVYAPDGRLMGSSAQGASSGEAVSIPNPQAGSWKVVLEGYLNTPTTYEGVAEGDKLVRQ</sequence>
<evidence type="ECO:0000313" key="11">
    <source>
        <dbReference type="EMBL" id="RIH81662.1"/>
    </source>
</evidence>
<organism evidence="11 12">
    <name type="scientific">Calidithermus terrae</name>
    <dbReference type="NCBI Taxonomy" id="1408545"/>
    <lineage>
        <taxon>Bacteria</taxon>
        <taxon>Thermotogati</taxon>
        <taxon>Deinococcota</taxon>
        <taxon>Deinococci</taxon>
        <taxon>Thermales</taxon>
        <taxon>Thermaceae</taxon>
        <taxon>Calidithermus</taxon>
    </lineage>
</organism>
<dbReference type="Pfam" id="PF00082">
    <property type="entry name" value="Peptidase_S8"/>
    <property type="match status" value="1"/>
</dbReference>